<dbReference type="AlphaFoldDB" id="A0A392UG97"/>
<keyword evidence="3" id="KW-1185">Reference proteome</keyword>
<comment type="caution">
    <text evidence="2">The sequence shown here is derived from an EMBL/GenBank/DDBJ whole genome shotgun (WGS) entry which is preliminary data.</text>
</comment>
<reference evidence="2 3" key="1">
    <citation type="journal article" date="2018" name="Front. Plant Sci.">
        <title>Red Clover (Trifolium pratense) and Zigzag Clover (T. medium) - A Picture of Genomic Similarities and Differences.</title>
        <authorList>
            <person name="Dluhosova J."/>
            <person name="Istvanek J."/>
            <person name="Nedelnik J."/>
            <person name="Repkova J."/>
        </authorList>
    </citation>
    <scope>NUCLEOTIDE SEQUENCE [LARGE SCALE GENOMIC DNA]</scope>
    <source>
        <strain evidence="3">cv. 10/8</strain>
        <tissue evidence="2">Leaf</tissue>
    </source>
</reference>
<dbReference type="Proteomes" id="UP000265520">
    <property type="component" value="Unassembled WGS sequence"/>
</dbReference>
<organism evidence="2 3">
    <name type="scientific">Trifolium medium</name>
    <dbReference type="NCBI Taxonomy" id="97028"/>
    <lineage>
        <taxon>Eukaryota</taxon>
        <taxon>Viridiplantae</taxon>
        <taxon>Streptophyta</taxon>
        <taxon>Embryophyta</taxon>
        <taxon>Tracheophyta</taxon>
        <taxon>Spermatophyta</taxon>
        <taxon>Magnoliopsida</taxon>
        <taxon>eudicotyledons</taxon>
        <taxon>Gunneridae</taxon>
        <taxon>Pentapetalae</taxon>
        <taxon>rosids</taxon>
        <taxon>fabids</taxon>
        <taxon>Fabales</taxon>
        <taxon>Fabaceae</taxon>
        <taxon>Papilionoideae</taxon>
        <taxon>50 kb inversion clade</taxon>
        <taxon>NPAAA clade</taxon>
        <taxon>Hologalegina</taxon>
        <taxon>IRL clade</taxon>
        <taxon>Trifolieae</taxon>
        <taxon>Trifolium</taxon>
    </lineage>
</organism>
<sequence>VVSGSCGHDKETETVFSKPQGNGKNRFSYQERAKKTGLSWKNGGVVSGTIRV</sequence>
<feature type="region of interest" description="Disordered" evidence="1">
    <location>
        <begin position="1"/>
        <end position="26"/>
    </location>
</feature>
<feature type="compositionally biased region" description="Polar residues" evidence="1">
    <location>
        <begin position="14"/>
        <end position="26"/>
    </location>
</feature>
<name>A0A392UG97_9FABA</name>
<proteinExistence type="predicted"/>
<accession>A0A392UG97</accession>
<feature type="non-terminal residue" evidence="2">
    <location>
        <position position="1"/>
    </location>
</feature>
<protein>
    <submittedName>
        <fullName evidence="2">Uncharacterized protein</fullName>
    </submittedName>
</protein>
<evidence type="ECO:0000313" key="2">
    <source>
        <dbReference type="EMBL" id="MCI72442.1"/>
    </source>
</evidence>
<evidence type="ECO:0000313" key="3">
    <source>
        <dbReference type="Proteomes" id="UP000265520"/>
    </source>
</evidence>
<dbReference type="EMBL" id="LXQA010818146">
    <property type="protein sequence ID" value="MCI72442.1"/>
    <property type="molecule type" value="Genomic_DNA"/>
</dbReference>
<evidence type="ECO:0000256" key="1">
    <source>
        <dbReference type="SAM" id="MobiDB-lite"/>
    </source>
</evidence>